<dbReference type="AlphaFoldDB" id="B3ESL1"/>
<evidence type="ECO:0000313" key="1">
    <source>
        <dbReference type="EMBL" id="ACE06213.1"/>
    </source>
</evidence>
<protein>
    <submittedName>
        <fullName evidence="1">Uncharacterized protein</fullName>
    </submittedName>
</protein>
<dbReference type="KEGG" id="aas:Aasi_0842"/>
<gene>
    <name evidence="1" type="ordered locus">Aasi_0842</name>
</gene>
<organism evidence="1 2">
    <name type="scientific">Amoebophilus asiaticus (strain 5a2)</name>
    <dbReference type="NCBI Taxonomy" id="452471"/>
    <lineage>
        <taxon>Bacteria</taxon>
        <taxon>Pseudomonadati</taxon>
        <taxon>Bacteroidota</taxon>
        <taxon>Cytophagia</taxon>
        <taxon>Cytophagales</taxon>
        <taxon>Amoebophilaceae</taxon>
        <taxon>Candidatus Amoebophilus</taxon>
    </lineage>
</organism>
<sequence length="96" mass="11210">MKVKIDDIEKVTSLLLSKLKESKGNEIELNNDFYWDISEEELYNPYQDPKNITLDQLSDDLEEIQRLIKSDDAITYDLKRLASILKALSIENRTAF</sequence>
<dbReference type="eggNOG" id="ENOG5030J77">
    <property type="taxonomic scope" value="Bacteria"/>
</dbReference>
<dbReference type="EMBL" id="CP001102">
    <property type="protein sequence ID" value="ACE06213.1"/>
    <property type="molecule type" value="Genomic_DNA"/>
</dbReference>
<dbReference type="RefSeq" id="WP_012472982.1">
    <property type="nucleotide sequence ID" value="NC_010830.1"/>
</dbReference>
<dbReference type="HOGENOM" id="CLU_167570_0_0_10"/>
<keyword evidence="2" id="KW-1185">Reference proteome</keyword>
<reference evidence="1 2" key="1">
    <citation type="journal article" date="2010" name="J. Bacteriol.">
        <title>The genome of the amoeba symbiont 'Candidatus Amoebophilus asiaticus' reveals common mechanisms for host cell interaction among amoeba-associated bacteria.</title>
        <authorList>
            <person name="Schmitz-Esser S."/>
            <person name="Tischler P."/>
            <person name="Arnold R."/>
            <person name="Montanaro J."/>
            <person name="Wagner M."/>
            <person name="Rattei T."/>
            <person name="Horn M."/>
        </authorList>
    </citation>
    <scope>NUCLEOTIDE SEQUENCE [LARGE SCALE GENOMIC DNA]</scope>
    <source>
        <strain evidence="1 2">5a2</strain>
    </source>
</reference>
<dbReference type="Proteomes" id="UP000001227">
    <property type="component" value="Chromosome"/>
</dbReference>
<dbReference type="OrthoDB" id="6630352at2"/>
<evidence type="ECO:0000313" key="2">
    <source>
        <dbReference type="Proteomes" id="UP000001227"/>
    </source>
</evidence>
<accession>B3ESL1</accession>
<proteinExistence type="predicted"/>
<dbReference type="STRING" id="452471.Aasi_0842"/>
<name>B3ESL1_AMOA5</name>